<gene>
    <name evidence="1" type="ORF">HPE63_06855</name>
</gene>
<dbReference type="InterPro" id="IPR036188">
    <property type="entry name" value="FAD/NAD-bd_sf"/>
</dbReference>
<organism evidence="1 2">
    <name type="scientific">Maribacter arenosus</name>
    <dbReference type="NCBI Taxonomy" id="1854708"/>
    <lineage>
        <taxon>Bacteria</taxon>
        <taxon>Pseudomonadati</taxon>
        <taxon>Bacteroidota</taxon>
        <taxon>Flavobacteriia</taxon>
        <taxon>Flavobacteriales</taxon>
        <taxon>Flavobacteriaceae</taxon>
        <taxon>Maribacter</taxon>
    </lineage>
</organism>
<comment type="caution">
    <text evidence="1">The sequence shown here is derived from an EMBL/GenBank/DDBJ whole genome shotgun (WGS) entry which is preliminary data.</text>
</comment>
<dbReference type="EMBL" id="JABTCG010000002">
    <property type="protein sequence ID" value="MBD0850382.1"/>
    <property type="molecule type" value="Genomic_DNA"/>
</dbReference>
<reference evidence="1 2" key="1">
    <citation type="submission" date="2020-05" db="EMBL/GenBank/DDBJ databases">
        <title>The draft genome sequence of Maribacter arenosus CAU 1321.</title>
        <authorList>
            <person name="Mu L."/>
        </authorList>
    </citation>
    <scope>NUCLEOTIDE SEQUENCE [LARGE SCALE GENOMIC DNA]</scope>
    <source>
        <strain evidence="1 2">CAU 1321</strain>
    </source>
</reference>
<proteinExistence type="predicted"/>
<evidence type="ECO:0000313" key="2">
    <source>
        <dbReference type="Proteomes" id="UP000598350"/>
    </source>
</evidence>
<accession>A0ABR7VE10</accession>
<keyword evidence="2" id="KW-1185">Reference proteome</keyword>
<evidence type="ECO:0000313" key="1">
    <source>
        <dbReference type="EMBL" id="MBD0850382.1"/>
    </source>
</evidence>
<dbReference type="Gene3D" id="3.50.50.60">
    <property type="entry name" value="FAD/NAD(P)-binding domain"/>
    <property type="match status" value="1"/>
</dbReference>
<sequence length="368" mass="43459">MLADALGQDSYFNDKKILLLDKDPKNTNDRTWCFWEEGKGRFDGIVHKAWNDIYFGGQGFSEQFKISPYAYKLIRGLDFYRHYLQKVSTHTNIEFLQEEVLNVSENEGSVLVTTTEETYIGNQVFSSVFDFKTLKNQHKYPVLQQHFLGWVVKTKHPVFNADRPIFMDFSVEQKNNTRFMYVLPFSDTKALLEYTLFSEHLLPEASYEKAIKDYLNQKYGCVEYEILEKEKGSIPMTCYDFQVHNTKRIHYIGSAGGWTKPSTGYTFYNTSKKISDLITLIKENKSFASLRTKWRFRFYDLLLLDILYSDNGKGQYIFETLFKNRPPQLIFKFLDEETNLWEDLRIISGCPKKEFIKSLIRRLLPFFK</sequence>
<dbReference type="Proteomes" id="UP000598350">
    <property type="component" value="Unassembled WGS sequence"/>
</dbReference>
<dbReference type="Pfam" id="PF05834">
    <property type="entry name" value="Lycopene_cycl"/>
    <property type="match status" value="1"/>
</dbReference>
<name>A0ABR7VE10_9FLAO</name>
<protein>
    <submittedName>
        <fullName evidence="1">Lycopene cyclase</fullName>
    </submittedName>
</protein>